<reference evidence="4 5" key="1">
    <citation type="journal article" date="2018" name="Sci. Data">
        <title>The draft genome sequence of cork oak.</title>
        <authorList>
            <person name="Ramos A.M."/>
            <person name="Usie A."/>
            <person name="Barbosa P."/>
            <person name="Barros P.M."/>
            <person name="Capote T."/>
            <person name="Chaves I."/>
            <person name="Simoes F."/>
            <person name="Abreu I."/>
            <person name="Carrasquinho I."/>
            <person name="Faro C."/>
            <person name="Guimaraes J.B."/>
            <person name="Mendonca D."/>
            <person name="Nobrega F."/>
            <person name="Rodrigues L."/>
            <person name="Saibo N.J.M."/>
            <person name="Varela M.C."/>
            <person name="Egas C."/>
            <person name="Matos J."/>
            <person name="Miguel C.M."/>
            <person name="Oliveira M.M."/>
            <person name="Ricardo C.P."/>
            <person name="Goncalves S."/>
        </authorList>
    </citation>
    <scope>NUCLEOTIDE SEQUENCE [LARGE SCALE GENOMIC DNA]</scope>
    <source>
        <strain evidence="5">cv. HL8</strain>
    </source>
</reference>
<protein>
    <submittedName>
        <fullName evidence="4">Pectinesterase/pectinesterase inhibitor ppe8b</fullName>
    </submittedName>
</protein>
<evidence type="ECO:0000259" key="3">
    <source>
        <dbReference type="Pfam" id="PF01095"/>
    </source>
</evidence>
<feature type="domain" description="Pectinesterase catalytic" evidence="3">
    <location>
        <begin position="2"/>
        <end position="72"/>
    </location>
</feature>
<dbReference type="GO" id="GO:0042545">
    <property type="term" value="P:cell wall modification"/>
    <property type="evidence" value="ECO:0007669"/>
    <property type="project" value="InterPro"/>
</dbReference>
<dbReference type="EMBL" id="PKMF04000134">
    <property type="protein sequence ID" value="KAK7847940.1"/>
    <property type="molecule type" value="Genomic_DNA"/>
</dbReference>
<dbReference type="Proteomes" id="UP000237347">
    <property type="component" value="Unassembled WGS sequence"/>
</dbReference>
<evidence type="ECO:0000313" key="4">
    <source>
        <dbReference type="EMBL" id="KAK7847940.1"/>
    </source>
</evidence>
<comment type="pathway">
    <text evidence="1">Glycan metabolism; pectin degradation; 2-dehydro-3-deoxy-D-gluconate from pectin: step 1/5.</text>
</comment>
<evidence type="ECO:0000256" key="1">
    <source>
        <dbReference type="ARBA" id="ARBA00005184"/>
    </source>
</evidence>
<gene>
    <name evidence="4" type="primary">PME_1</name>
    <name evidence="4" type="ORF">CFP56_006094</name>
</gene>
<keyword evidence="5" id="KW-1185">Reference proteome</keyword>
<evidence type="ECO:0000313" key="5">
    <source>
        <dbReference type="Proteomes" id="UP000237347"/>
    </source>
</evidence>
<accession>A0AAW0L8E3</accession>
<dbReference type="Pfam" id="PF01095">
    <property type="entry name" value="Pectinesterase"/>
    <property type="match status" value="1"/>
</dbReference>
<dbReference type="InterPro" id="IPR000070">
    <property type="entry name" value="Pectinesterase_cat"/>
</dbReference>
<dbReference type="SUPFAM" id="SSF51126">
    <property type="entry name" value="Pectin lyase-like"/>
    <property type="match status" value="1"/>
</dbReference>
<name>A0AAW0L8E3_QUESU</name>
<sequence length="126" mass="14397">MDRFGHYKTITDAIKIAPTIRSNILWSISRKLPITSDKWNIMMVGDGIDLTIISVDQSKATSWPTKESTTYVNMKFEKTAISKLKDAKLWHFYPSPTYQSFIIVALGYTRIPYVRTLIISSTMSAK</sequence>
<dbReference type="InterPro" id="IPR011050">
    <property type="entry name" value="Pectin_lyase_fold/virulence"/>
</dbReference>
<proteinExistence type="predicted"/>
<keyword evidence="2" id="KW-0378">Hydrolase</keyword>
<comment type="caution">
    <text evidence="4">The sequence shown here is derived from an EMBL/GenBank/DDBJ whole genome shotgun (WGS) entry which is preliminary data.</text>
</comment>
<evidence type="ECO:0000256" key="2">
    <source>
        <dbReference type="ARBA" id="ARBA00022801"/>
    </source>
</evidence>
<dbReference type="AlphaFoldDB" id="A0AAW0L8E3"/>
<organism evidence="4 5">
    <name type="scientific">Quercus suber</name>
    <name type="common">Cork oak</name>
    <dbReference type="NCBI Taxonomy" id="58331"/>
    <lineage>
        <taxon>Eukaryota</taxon>
        <taxon>Viridiplantae</taxon>
        <taxon>Streptophyta</taxon>
        <taxon>Embryophyta</taxon>
        <taxon>Tracheophyta</taxon>
        <taxon>Spermatophyta</taxon>
        <taxon>Magnoliopsida</taxon>
        <taxon>eudicotyledons</taxon>
        <taxon>Gunneridae</taxon>
        <taxon>Pentapetalae</taxon>
        <taxon>rosids</taxon>
        <taxon>fabids</taxon>
        <taxon>Fagales</taxon>
        <taxon>Fagaceae</taxon>
        <taxon>Quercus</taxon>
    </lineage>
</organism>
<dbReference type="GO" id="GO:0030599">
    <property type="term" value="F:pectinesterase activity"/>
    <property type="evidence" value="ECO:0007669"/>
    <property type="project" value="InterPro"/>
</dbReference>